<protein>
    <submittedName>
        <fullName evidence="3">Copper amine oxidase N-terminal domain-containing protein</fullName>
    </submittedName>
</protein>
<organism evidence="3 4">
    <name type="scientific">Paenibacillus lacisoli</name>
    <dbReference type="NCBI Taxonomy" id="3064525"/>
    <lineage>
        <taxon>Bacteria</taxon>
        <taxon>Bacillati</taxon>
        <taxon>Bacillota</taxon>
        <taxon>Bacilli</taxon>
        <taxon>Bacillales</taxon>
        <taxon>Paenibacillaceae</taxon>
        <taxon>Paenibacillus</taxon>
    </lineage>
</organism>
<feature type="signal peptide" evidence="1">
    <location>
        <begin position="1"/>
        <end position="23"/>
    </location>
</feature>
<dbReference type="InterPro" id="IPR012854">
    <property type="entry name" value="Cu_amine_oxidase-like_N"/>
</dbReference>
<keyword evidence="4" id="KW-1185">Reference proteome</keyword>
<dbReference type="EMBL" id="JAUQTB010000006">
    <property type="protein sequence ID" value="MDO7907150.1"/>
    <property type="molecule type" value="Genomic_DNA"/>
</dbReference>
<keyword evidence="1" id="KW-0732">Signal</keyword>
<reference evidence="3 4" key="1">
    <citation type="submission" date="2023-07" db="EMBL/GenBank/DDBJ databases">
        <title>Paenibacillus sp. JX-17 nov. isolated from soil.</title>
        <authorList>
            <person name="Wan Y."/>
            <person name="Liu B."/>
        </authorList>
    </citation>
    <scope>NUCLEOTIDE SEQUENCE [LARGE SCALE GENOMIC DNA]</scope>
    <source>
        <strain evidence="3 4">JX-17</strain>
    </source>
</reference>
<gene>
    <name evidence="3" type="ORF">Q5741_12095</name>
</gene>
<evidence type="ECO:0000313" key="4">
    <source>
        <dbReference type="Proteomes" id="UP001240171"/>
    </source>
</evidence>
<sequence length="374" mass="41758">MKINWLTGAVLAASLLLPTAAGAATNAEFRIIYDGGGQAQSPALIKGGVTYIPASQWESFGLQVSWDKKQERAEFRGFNKKVAVRMGSGQGMLDGKLVKLGGTPFKFNGELYVPARFLVQSLEGRMVSWDANHKLLVAAGMHSYSSASAQYEGLTYTIDKPSGKLYTTDSKGNTRLLANLGAEVYEYVSFDFKKTPGGLTYLTITDVFGEPHINNQWFTLVIKNGVAIRQAGVHYYQRYGDNVKMYGNHLLLTDGKTLRVIEDGTGRVTETMNLTKLGGVDDRYLIEGMDDDVLLIRPNTKGILTLIDRKTGRKIELYKQFLDAEGQEYAEVNDVPYHGDELKYLKREGHVLWFQDKNTGIKYQWDMSKFQAVK</sequence>
<proteinExistence type="predicted"/>
<evidence type="ECO:0000313" key="3">
    <source>
        <dbReference type="EMBL" id="MDO7907150.1"/>
    </source>
</evidence>
<dbReference type="Pfam" id="PF07833">
    <property type="entry name" value="Cu_amine_oxidN1"/>
    <property type="match status" value="1"/>
</dbReference>
<evidence type="ECO:0000256" key="1">
    <source>
        <dbReference type="SAM" id="SignalP"/>
    </source>
</evidence>
<dbReference type="InterPro" id="IPR036582">
    <property type="entry name" value="Mao_N_sf"/>
</dbReference>
<accession>A0ABT9CE65</accession>
<comment type="caution">
    <text evidence="3">The sequence shown here is derived from an EMBL/GenBank/DDBJ whole genome shotgun (WGS) entry which is preliminary data.</text>
</comment>
<feature type="chain" id="PRO_5045251761" evidence="1">
    <location>
        <begin position="24"/>
        <end position="374"/>
    </location>
</feature>
<dbReference type="RefSeq" id="WP_305024356.1">
    <property type="nucleotide sequence ID" value="NZ_JAUQTB010000006.1"/>
</dbReference>
<name>A0ABT9CE65_9BACL</name>
<dbReference type="Proteomes" id="UP001240171">
    <property type="component" value="Unassembled WGS sequence"/>
</dbReference>
<evidence type="ECO:0000259" key="2">
    <source>
        <dbReference type="Pfam" id="PF07833"/>
    </source>
</evidence>
<dbReference type="Gene3D" id="3.30.457.10">
    <property type="entry name" value="Copper amine oxidase-like, N-terminal domain"/>
    <property type="match status" value="1"/>
</dbReference>
<feature type="domain" description="Copper amine oxidase-like N-terminal" evidence="2">
    <location>
        <begin position="40"/>
        <end position="133"/>
    </location>
</feature>
<dbReference type="SUPFAM" id="SSF55383">
    <property type="entry name" value="Copper amine oxidase, domain N"/>
    <property type="match status" value="1"/>
</dbReference>